<evidence type="ECO:0000313" key="8">
    <source>
        <dbReference type="Proteomes" id="UP000663829"/>
    </source>
</evidence>
<evidence type="ECO:0000256" key="1">
    <source>
        <dbReference type="ARBA" id="ARBA00004245"/>
    </source>
</evidence>
<organism evidence="6 8">
    <name type="scientific">Didymodactylos carnosus</name>
    <dbReference type="NCBI Taxonomy" id="1234261"/>
    <lineage>
        <taxon>Eukaryota</taxon>
        <taxon>Metazoa</taxon>
        <taxon>Spiralia</taxon>
        <taxon>Gnathifera</taxon>
        <taxon>Rotifera</taxon>
        <taxon>Eurotatoria</taxon>
        <taxon>Bdelloidea</taxon>
        <taxon>Philodinida</taxon>
        <taxon>Philodinidae</taxon>
        <taxon>Didymodactylos</taxon>
    </lineage>
</organism>
<keyword evidence="4" id="KW-0963">Cytoplasm</keyword>
<protein>
    <recommendedName>
        <fullName evidence="3">KIF-binding protein</fullName>
    </recommendedName>
</protein>
<evidence type="ECO:0000313" key="6">
    <source>
        <dbReference type="EMBL" id="CAF1146048.1"/>
    </source>
</evidence>
<gene>
    <name evidence="6" type="ORF">GPM918_LOCUS20935</name>
    <name evidence="7" type="ORF">SRO942_LOCUS20932</name>
</gene>
<dbReference type="InterPro" id="IPR022083">
    <property type="entry name" value="KBP"/>
</dbReference>
<keyword evidence="8" id="KW-1185">Reference proteome</keyword>
<comment type="subcellular location">
    <subcellularLocation>
        <location evidence="1">Cytoplasm</location>
        <location evidence="1">Cytoskeleton</location>
    </subcellularLocation>
</comment>
<dbReference type="Proteomes" id="UP000681722">
    <property type="component" value="Unassembled WGS sequence"/>
</dbReference>
<evidence type="ECO:0000256" key="4">
    <source>
        <dbReference type="ARBA" id="ARBA00022490"/>
    </source>
</evidence>
<keyword evidence="5" id="KW-0206">Cytoskeleton</keyword>
<comment type="similarity">
    <text evidence="2">Belongs to the KIF-binding protein family.</text>
</comment>
<sequence length="180" mass="21860">MNKKYITAIYVLDYEQARHVFLFGLNQLNKSKEYYVLDGFVTDYVEICQDISQLYNKLVFFESDIKRQSHNGIQTFERFLLTMYHKKTKQLSKKYSDDYLRSAILAYFYIGRFYSKIQSTNNLQKRLNNLEINLTKYKYIVDYCERYPDVKQVVENEHNVYKEMCIFLPFKMDKLRELLS</sequence>
<accession>A0A814SHD3</accession>
<evidence type="ECO:0000256" key="3">
    <source>
        <dbReference type="ARBA" id="ARBA00016840"/>
    </source>
</evidence>
<evidence type="ECO:0000256" key="5">
    <source>
        <dbReference type="ARBA" id="ARBA00023212"/>
    </source>
</evidence>
<dbReference type="GO" id="GO:0005856">
    <property type="term" value="C:cytoskeleton"/>
    <property type="evidence" value="ECO:0007669"/>
    <property type="project" value="UniProtKB-SubCell"/>
</dbReference>
<dbReference type="Pfam" id="PF12309">
    <property type="entry name" value="KBP_C"/>
    <property type="match status" value="1"/>
</dbReference>
<dbReference type="EMBL" id="CAJOBC010006742">
    <property type="protein sequence ID" value="CAF3909648.1"/>
    <property type="molecule type" value="Genomic_DNA"/>
</dbReference>
<proteinExistence type="inferred from homology"/>
<dbReference type="PANTHER" id="PTHR46321">
    <property type="entry name" value="KIF1-BINDING PROTEIN"/>
    <property type="match status" value="1"/>
</dbReference>
<comment type="caution">
    <text evidence="6">The sequence shown here is derived from an EMBL/GenBank/DDBJ whole genome shotgun (WGS) entry which is preliminary data.</text>
</comment>
<dbReference type="PANTHER" id="PTHR46321:SF1">
    <property type="entry name" value="KIF-BINDING PROTEIN"/>
    <property type="match status" value="1"/>
</dbReference>
<evidence type="ECO:0000313" key="7">
    <source>
        <dbReference type="EMBL" id="CAF3909648.1"/>
    </source>
</evidence>
<dbReference type="OrthoDB" id="409897at2759"/>
<evidence type="ECO:0000256" key="2">
    <source>
        <dbReference type="ARBA" id="ARBA00010305"/>
    </source>
</evidence>
<dbReference type="AlphaFoldDB" id="A0A814SHD3"/>
<reference evidence="6" key="1">
    <citation type="submission" date="2021-02" db="EMBL/GenBank/DDBJ databases">
        <authorList>
            <person name="Nowell W R."/>
        </authorList>
    </citation>
    <scope>NUCLEOTIDE SEQUENCE</scope>
</reference>
<dbReference type="Proteomes" id="UP000663829">
    <property type="component" value="Unassembled WGS sequence"/>
</dbReference>
<name>A0A814SHD3_9BILA</name>
<dbReference type="EMBL" id="CAJNOQ010006742">
    <property type="protein sequence ID" value="CAF1146048.1"/>
    <property type="molecule type" value="Genomic_DNA"/>
</dbReference>